<organism evidence="2 3">
    <name type="scientific">Capsulimonas corticalis</name>
    <dbReference type="NCBI Taxonomy" id="2219043"/>
    <lineage>
        <taxon>Bacteria</taxon>
        <taxon>Bacillati</taxon>
        <taxon>Armatimonadota</taxon>
        <taxon>Armatimonadia</taxon>
        <taxon>Capsulimonadales</taxon>
        <taxon>Capsulimonadaceae</taxon>
        <taxon>Capsulimonas</taxon>
    </lineage>
</organism>
<evidence type="ECO:0000313" key="3">
    <source>
        <dbReference type="Proteomes" id="UP000287394"/>
    </source>
</evidence>
<dbReference type="RefSeq" id="WP_119321208.1">
    <property type="nucleotide sequence ID" value="NZ_AP025739.1"/>
</dbReference>
<protein>
    <submittedName>
        <fullName evidence="2">Uncharacterized protein</fullName>
    </submittedName>
</protein>
<keyword evidence="3" id="KW-1185">Reference proteome</keyword>
<reference evidence="2 3" key="1">
    <citation type="journal article" date="2019" name="Int. J. Syst. Evol. Microbiol.">
        <title>Capsulimonas corticalis gen. nov., sp. nov., an aerobic capsulated bacterium, of a novel bacterial order, Capsulimonadales ord. nov., of the class Armatimonadia of the phylum Armatimonadetes.</title>
        <authorList>
            <person name="Li J."/>
            <person name="Kudo C."/>
            <person name="Tonouchi A."/>
        </authorList>
    </citation>
    <scope>NUCLEOTIDE SEQUENCE [LARGE SCALE GENOMIC DNA]</scope>
    <source>
        <strain evidence="2 3">AX-7</strain>
    </source>
</reference>
<accession>A0A402CV04</accession>
<feature type="region of interest" description="Disordered" evidence="1">
    <location>
        <begin position="50"/>
        <end position="70"/>
    </location>
</feature>
<dbReference type="AlphaFoldDB" id="A0A402CV04"/>
<evidence type="ECO:0000256" key="1">
    <source>
        <dbReference type="SAM" id="MobiDB-lite"/>
    </source>
</evidence>
<sequence length="70" mass="7853">MPDRLRFQLQAVHAGILQYSQDSEETAPIAYKYAKFLTRVSQCESGYDGVDWSWGPNQTGNASGIQRAQD</sequence>
<dbReference type="EMBL" id="AP025739">
    <property type="protein sequence ID" value="BDI30238.1"/>
    <property type="molecule type" value="Genomic_DNA"/>
</dbReference>
<dbReference type="KEGG" id="ccot:CCAX7_22890"/>
<proteinExistence type="predicted"/>
<gene>
    <name evidence="2" type="ORF">CCAX7_22890</name>
</gene>
<name>A0A402CV04_9BACT</name>
<dbReference type="Proteomes" id="UP000287394">
    <property type="component" value="Chromosome"/>
</dbReference>
<evidence type="ECO:0000313" key="2">
    <source>
        <dbReference type="EMBL" id="BDI30238.1"/>
    </source>
</evidence>
<feature type="compositionally biased region" description="Polar residues" evidence="1">
    <location>
        <begin position="55"/>
        <end position="70"/>
    </location>
</feature>